<dbReference type="EMBL" id="CM007647">
    <property type="protein sequence ID" value="ONM06048.1"/>
    <property type="molecule type" value="Genomic_DNA"/>
</dbReference>
<dbReference type="FunFam" id="1.10.10.60:FF:000007">
    <property type="entry name" value="Two-component response regulator"/>
    <property type="match status" value="1"/>
</dbReference>
<keyword evidence="2" id="KW-0597">Phosphoprotein</keyword>
<dbReference type="SUPFAM" id="SSF46689">
    <property type="entry name" value="Homeodomain-like"/>
    <property type="match status" value="1"/>
</dbReference>
<dbReference type="InterPro" id="IPR006447">
    <property type="entry name" value="Myb_dom_plants"/>
</dbReference>
<evidence type="ECO:0000256" key="3">
    <source>
        <dbReference type="ARBA" id="ARBA00023012"/>
    </source>
</evidence>
<dbReference type="PANTHER" id="PTHR43874">
    <property type="entry name" value="TWO-COMPONENT RESPONSE REGULATOR"/>
    <property type="match status" value="1"/>
</dbReference>
<gene>
    <name evidence="9" type="ORF">ZEAMMB73_Zm00001d032784</name>
</gene>
<dbReference type="InterPro" id="IPR011006">
    <property type="entry name" value="CheY-like_superfamily"/>
</dbReference>
<dbReference type="NCBIfam" id="TIGR01557">
    <property type="entry name" value="myb_SHAQKYF"/>
    <property type="match status" value="1"/>
</dbReference>
<dbReference type="Pfam" id="PF00072">
    <property type="entry name" value="Response_reg"/>
    <property type="match status" value="1"/>
</dbReference>
<evidence type="ECO:0000313" key="9">
    <source>
        <dbReference type="EMBL" id="ONM06048.1"/>
    </source>
</evidence>
<dbReference type="AlphaFoldDB" id="A0A1D6KTY7"/>
<keyword evidence="3" id="KW-0902">Two-component regulatory system</keyword>
<dbReference type="Gene3D" id="1.10.10.60">
    <property type="entry name" value="Homeodomain-like"/>
    <property type="match status" value="1"/>
</dbReference>
<proteinExistence type="predicted"/>
<dbReference type="GO" id="GO:0003677">
    <property type="term" value="F:DNA binding"/>
    <property type="evidence" value="ECO:0007669"/>
    <property type="project" value="UniProtKB-KW"/>
</dbReference>
<protein>
    <submittedName>
        <fullName evidence="9">Two-component response regulator ARR12</fullName>
    </submittedName>
</protein>
<dbReference type="PaxDb" id="4577-GRMZM2G379656_P01"/>
<evidence type="ECO:0000256" key="8">
    <source>
        <dbReference type="ARBA" id="ARBA00023242"/>
    </source>
</evidence>
<dbReference type="PROSITE" id="PS50110">
    <property type="entry name" value="RESPONSE_REGULATORY"/>
    <property type="match status" value="1"/>
</dbReference>
<dbReference type="eggNOG" id="KOG1601">
    <property type="taxonomic scope" value="Eukaryota"/>
</dbReference>
<dbReference type="InterPro" id="IPR001005">
    <property type="entry name" value="SANT/Myb"/>
</dbReference>
<dbReference type="Gene3D" id="3.40.50.2300">
    <property type="match status" value="1"/>
</dbReference>
<dbReference type="CDD" id="cd17584">
    <property type="entry name" value="REC_typeB_ARR-like"/>
    <property type="match status" value="1"/>
</dbReference>
<dbReference type="OMA" id="FRWDSDK"/>
<evidence type="ECO:0000256" key="2">
    <source>
        <dbReference type="ARBA" id="ARBA00022553"/>
    </source>
</evidence>
<name>A0A1D6KTY7_MAIZE</name>
<evidence type="ECO:0000256" key="6">
    <source>
        <dbReference type="ARBA" id="ARBA00023159"/>
    </source>
</evidence>
<accession>A0A1D6KTY7</accession>
<keyword evidence="7" id="KW-0804">Transcription</keyword>
<reference evidence="9" key="1">
    <citation type="submission" date="2015-12" db="EMBL/GenBank/DDBJ databases">
        <title>Update maize B73 reference genome by single molecule sequencing technologies.</title>
        <authorList>
            <consortium name="Maize Genome Sequencing Project"/>
            <person name="Ware D."/>
        </authorList>
    </citation>
    <scope>NUCLEOTIDE SEQUENCE [LARGE SCALE GENOMIC DNA]</scope>
    <source>
        <tissue evidence="9">Seedling</tissue>
    </source>
</reference>
<dbReference type="InterPro" id="IPR009057">
    <property type="entry name" value="Homeodomain-like_sf"/>
</dbReference>
<dbReference type="OrthoDB" id="60033at2759"/>
<dbReference type="PANTHER" id="PTHR43874:SF65">
    <property type="entry name" value="TWO-COMPONENT RESPONSE REGULATOR ORR30"/>
    <property type="match status" value="1"/>
</dbReference>
<dbReference type="GO" id="GO:0005634">
    <property type="term" value="C:nucleus"/>
    <property type="evidence" value="ECO:0007669"/>
    <property type="project" value="UniProtKB-SubCell"/>
</dbReference>
<keyword evidence="4" id="KW-0805">Transcription regulation</keyword>
<dbReference type="InterPro" id="IPR001789">
    <property type="entry name" value="Sig_transdc_resp-reg_receiver"/>
</dbReference>
<dbReference type="InterPro" id="IPR045279">
    <property type="entry name" value="ARR-like"/>
</dbReference>
<dbReference type="FunCoup" id="A0A1D6KTY7">
    <property type="interactions" value="13"/>
</dbReference>
<dbReference type="InterPro" id="IPR017930">
    <property type="entry name" value="Myb_dom"/>
</dbReference>
<evidence type="ECO:0000256" key="4">
    <source>
        <dbReference type="ARBA" id="ARBA00023015"/>
    </source>
</evidence>
<dbReference type="STRING" id="4577.A0A1D6KTY7"/>
<dbReference type="SMART" id="SM00448">
    <property type="entry name" value="REC"/>
    <property type="match status" value="1"/>
</dbReference>
<evidence type="ECO:0000256" key="1">
    <source>
        <dbReference type="ARBA" id="ARBA00004123"/>
    </source>
</evidence>
<keyword evidence="8" id="KW-0539">Nucleus</keyword>
<evidence type="ECO:0000256" key="7">
    <source>
        <dbReference type="ARBA" id="ARBA00023163"/>
    </source>
</evidence>
<dbReference type="GO" id="GO:0009736">
    <property type="term" value="P:cytokinin-activated signaling pathway"/>
    <property type="evidence" value="ECO:0007669"/>
    <property type="project" value="InterPro"/>
</dbReference>
<dbReference type="Pfam" id="PF00249">
    <property type="entry name" value="Myb_DNA-binding"/>
    <property type="match status" value="1"/>
</dbReference>
<dbReference type="SMR" id="A0A1D6KTY7"/>
<dbReference type="GO" id="GO:0000160">
    <property type="term" value="P:phosphorelay signal transduction system"/>
    <property type="evidence" value="ECO:0007669"/>
    <property type="project" value="UniProtKB-KW"/>
</dbReference>
<keyword evidence="5" id="KW-0238">DNA-binding</keyword>
<dbReference type="InParanoid" id="A0A1D6KTY7"/>
<evidence type="ECO:0000256" key="5">
    <source>
        <dbReference type="ARBA" id="ARBA00023125"/>
    </source>
</evidence>
<keyword evidence="6" id="KW-0010">Activator</keyword>
<comment type="subcellular location">
    <subcellularLocation>
        <location evidence="1">Nucleus</location>
    </subcellularLocation>
</comment>
<organism evidence="9">
    <name type="scientific">Zea mays</name>
    <name type="common">Maize</name>
    <dbReference type="NCBI Taxonomy" id="4577"/>
    <lineage>
        <taxon>Eukaryota</taxon>
        <taxon>Viridiplantae</taxon>
        <taxon>Streptophyta</taxon>
        <taxon>Embryophyta</taxon>
        <taxon>Tracheophyta</taxon>
        <taxon>Spermatophyta</taxon>
        <taxon>Magnoliopsida</taxon>
        <taxon>Liliopsida</taxon>
        <taxon>Poales</taxon>
        <taxon>Poaceae</taxon>
        <taxon>PACMAD clade</taxon>
        <taxon>Panicoideae</taxon>
        <taxon>Andropogonodae</taxon>
        <taxon>Andropogoneae</taxon>
        <taxon>Tripsacinae</taxon>
        <taxon>Zea</taxon>
    </lineage>
</organism>
<dbReference type="SUPFAM" id="SSF52172">
    <property type="entry name" value="CheY-like"/>
    <property type="match status" value="1"/>
</dbReference>
<dbReference type="PROSITE" id="PS51294">
    <property type="entry name" value="HTH_MYB"/>
    <property type="match status" value="1"/>
</dbReference>
<sequence>MDRELWPCGLRVLVIDNNSSYLSVLEELLIKCSYKVTTYNDVRQAMSFIYGNIQIVDLIISDVFFPTEDGLLILQEVTSKFDIPTVIMSSNADTSIVMKYITSGASDFLIKPVRIEELKNIWQHVLRKQIGENRSCSNSAHHQHLDQVSISYPPPAGIAPAGTTAREREMTTTANGTVTDIQDLRKSRLSWTMQLHRQFIAAVNSLGEKAVPKKILETMKVKHLTREQVASHLQKYRLHMRKVNQALHNDDDTPPSSSLPNESNILRTEFDGSLNPTYFDQDGCTEYSLPKDDLSSGSDCMLGERNNYSPQGFQDFRWDSDKQASETTYLWNFEADE</sequence>